<reference evidence="1" key="2">
    <citation type="journal article" date="2022" name="Microbiol. Resour. Announc.">
        <title>Metagenome Sequencing to Explore Phylogenomics of Terrestrial Cyanobacteria.</title>
        <authorList>
            <person name="Ward R.D."/>
            <person name="Stajich J.E."/>
            <person name="Johansen J.R."/>
            <person name="Huntemann M."/>
            <person name="Clum A."/>
            <person name="Foster B."/>
            <person name="Foster B."/>
            <person name="Roux S."/>
            <person name="Palaniappan K."/>
            <person name="Varghese N."/>
            <person name="Mukherjee S."/>
            <person name="Reddy T.B.K."/>
            <person name="Daum C."/>
            <person name="Copeland A."/>
            <person name="Chen I.A."/>
            <person name="Ivanova N.N."/>
            <person name="Kyrpides N.C."/>
            <person name="Shapiro N."/>
            <person name="Eloe-Fadrosh E.A."/>
            <person name="Pietrasiak N."/>
        </authorList>
    </citation>
    <scope>NUCLEOTIDE SEQUENCE</scope>
    <source>
        <strain evidence="1">CPER-KK1</strain>
    </source>
</reference>
<name>A0A951U9T4_9CYAN</name>
<evidence type="ECO:0000313" key="2">
    <source>
        <dbReference type="Proteomes" id="UP000753908"/>
    </source>
</evidence>
<dbReference type="AlphaFoldDB" id="A0A951U9T4"/>
<protein>
    <submittedName>
        <fullName evidence="1">Uncharacterized protein</fullName>
    </submittedName>
</protein>
<organism evidence="1 2">
    <name type="scientific">Symplocastrum torsivum CPER-KK1</name>
    <dbReference type="NCBI Taxonomy" id="450513"/>
    <lineage>
        <taxon>Bacteria</taxon>
        <taxon>Bacillati</taxon>
        <taxon>Cyanobacteriota</taxon>
        <taxon>Cyanophyceae</taxon>
        <taxon>Oscillatoriophycideae</taxon>
        <taxon>Oscillatoriales</taxon>
        <taxon>Microcoleaceae</taxon>
        <taxon>Symplocastrum</taxon>
    </lineage>
</organism>
<comment type="caution">
    <text evidence="1">The sequence shown here is derived from an EMBL/GenBank/DDBJ whole genome shotgun (WGS) entry which is preliminary data.</text>
</comment>
<accession>A0A951U9T4</accession>
<sequence>MKNLPGILRSPLYKHQAQRLVRELSKAQVKAHMVPIASNTNQSGLI</sequence>
<dbReference type="EMBL" id="JAHHIF010000013">
    <property type="protein sequence ID" value="MBW4545220.1"/>
    <property type="molecule type" value="Genomic_DNA"/>
</dbReference>
<proteinExistence type="predicted"/>
<reference evidence="1" key="1">
    <citation type="submission" date="2021-05" db="EMBL/GenBank/DDBJ databases">
        <authorList>
            <person name="Pietrasiak N."/>
            <person name="Ward R."/>
            <person name="Stajich J.E."/>
            <person name="Kurbessoian T."/>
        </authorList>
    </citation>
    <scope>NUCLEOTIDE SEQUENCE</scope>
    <source>
        <strain evidence="1">CPER-KK1</strain>
    </source>
</reference>
<gene>
    <name evidence="1" type="ORF">KME25_12345</name>
</gene>
<dbReference type="Proteomes" id="UP000753908">
    <property type="component" value="Unassembled WGS sequence"/>
</dbReference>
<evidence type="ECO:0000313" key="1">
    <source>
        <dbReference type="EMBL" id="MBW4545220.1"/>
    </source>
</evidence>